<dbReference type="InterPro" id="IPR000595">
    <property type="entry name" value="cNMP-bd_dom"/>
</dbReference>
<dbReference type="AlphaFoldDB" id="A0A7L8AHW4"/>
<protein>
    <submittedName>
        <fullName evidence="2">Crp/Fnr family transcriptional regulator</fullName>
    </submittedName>
</protein>
<keyword evidence="3" id="KW-1185">Reference proteome</keyword>
<dbReference type="CDD" id="cd00038">
    <property type="entry name" value="CAP_ED"/>
    <property type="match status" value="1"/>
</dbReference>
<feature type="domain" description="Cyclic nucleotide-binding" evidence="1">
    <location>
        <begin position="15"/>
        <end position="114"/>
    </location>
</feature>
<organism evidence="2 3">
    <name type="scientific">Polaribacter haliotis</name>
    <dbReference type="NCBI Taxonomy" id="1888915"/>
    <lineage>
        <taxon>Bacteria</taxon>
        <taxon>Pseudomonadati</taxon>
        <taxon>Bacteroidota</taxon>
        <taxon>Flavobacteriia</taxon>
        <taxon>Flavobacteriales</taxon>
        <taxon>Flavobacteriaceae</taxon>
    </lineage>
</organism>
<name>A0A7L8AHW4_9FLAO</name>
<dbReference type="Pfam" id="PF00027">
    <property type="entry name" value="cNMP_binding"/>
    <property type="match status" value="1"/>
</dbReference>
<dbReference type="EMBL" id="CP061813">
    <property type="protein sequence ID" value="QOD61603.1"/>
    <property type="molecule type" value="Genomic_DNA"/>
</dbReference>
<proteinExistence type="predicted"/>
<dbReference type="SUPFAM" id="SSF51206">
    <property type="entry name" value="cAMP-binding domain-like"/>
    <property type="match status" value="1"/>
</dbReference>
<dbReference type="InterPro" id="IPR014710">
    <property type="entry name" value="RmlC-like_jellyroll"/>
</dbReference>
<accession>A0A7L8AHW4</accession>
<dbReference type="KEGG" id="phal:H9I45_03900"/>
<dbReference type="Gene3D" id="2.60.120.10">
    <property type="entry name" value="Jelly Rolls"/>
    <property type="match status" value="1"/>
</dbReference>
<reference evidence="2 3" key="1">
    <citation type="journal article" date="2016" name="Int. J. Syst. Evol. Microbiol.">
        <title>Polaribacter haliotis sp. nov., isolated from the gut of abalone Haliotis discus hannai.</title>
        <authorList>
            <person name="Kim Y.O."/>
            <person name="Park I.S."/>
            <person name="Park S."/>
            <person name="Nam B.H."/>
            <person name="Park J.M."/>
            <person name="Kim D.G."/>
            <person name="Yoon J.H."/>
        </authorList>
    </citation>
    <scope>NUCLEOTIDE SEQUENCE [LARGE SCALE GENOMIC DNA]</scope>
    <source>
        <strain evidence="2 3">KCTC 52418</strain>
    </source>
</reference>
<sequence>MDDFKILQEELGTIGLTKNEFENLIKGYKKIELKKGDFLIKSGTIVKAYYFLISGFLRSFVIDFEGNEVTTNFYDTGDLILEENSFFMQMPTKEYIEATEDCVLWIKDLETFNEHFSLYEAYREWGRSYLVRNFFALKERTLSMITDKASDRYIELINNRPEIFQKASLKHISSYLGITDTSLSRIRKEIVKK</sequence>
<dbReference type="OrthoDB" id="663011at2"/>
<evidence type="ECO:0000259" key="1">
    <source>
        <dbReference type="PROSITE" id="PS50042"/>
    </source>
</evidence>
<dbReference type="PROSITE" id="PS50042">
    <property type="entry name" value="CNMP_BINDING_3"/>
    <property type="match status" value="1"/>
</dbReference>
<evidence type="ECO:0000313" key="2">
    <source>
        <dbReference type="EMBL" id="QOD61603.1"/>
    </source>
</evidence>
<dbReference type="InterPro" id="IPR018490">
    <property type="entry name" value="cNMP-bd_dom_sf"/>
</dbReference>
<dbReference type="Proteomes" id="UP000516764">
    <property type="component" value="Chromosome"/>
</dbReference>
<dbReference type="RefSeq" id="WP_088355129.1">
    <property type="nucleotide sequence ID" value="NZ_CP061813.1"/>
</dbReference>
<evidence type="ECO:0000313" key="3">
    <source>
        <dbReference type="Proteomes" id="UP000516764"/>
    </source>
</evidence>
<gene>
    <name evidence="2" type="ORF">H9I45_03900</name>
</gene>